<reference evidence="1" key="1">
    <citation type="submission" date="2018-07" db="EMBL/GenBank/DDBJ databases">
        <authorList>
            <person name="Ashton P.M."/>
            <person name="Dallman T."/>
            <person name="Nair S."/>
            <person name="De Pinna E."/>
            <person name="Peters T."/>
            <person name="Grant K."/>
        </authorList>
    </citation>
    <scope>NUCLEOTIDE SEQUENCE</scope>
    <source>
        <strain evidence="1">333397</strain>
    </source>
</reference>
<organism evidence="1">
    <name type="scientific">Salmonella enterica subsp. enterica serovar Panama</name>
    <dbReference type="NCBI Taxonomy" id="29472"/>
    <lineage>
        <taxon>Bacteria</taxon>
        <taxon>Pseudomonadati</taxon>
        <taxon>Pseudomonadota</taxon>
        <taxon>Gammaproteobacteria</taxon>
        <taxon>Enterobacterales</taxon>
        <taxon>Enterobacteriaceae</taxon>
        <taxon>Salmonella</taxon>
    </lineage>
</organism>
<dbReference type="EMBL" id="AAMJPF010000020">
    <property type="protein sequence ID" value="EDI0272517.1"/>
    <property type="molecule type" value="Genomic_DNA"/>
</dbReference>
<accession>A0A636GAM2</accession>
<gene>
    <name evidence="1" type="ORF">CC707_15540</name>
</gene>
<comment type="caution">
    <text evidence="1">The sequence shown here is derived from an EMBL/GenBank/DDBJ whole genome shotgun (WGS) entry which is preliminary data.</text>
</comment>
<sequence length="183" mass="21454">MMTLKPMGTPGKCPAHCRAWTADEDELLISLFGKKTAAEMAALLPADRSHAATLKRIQVLRELYPDRVGYINRRFTRSEDDFIRENCHTMTLAEVAAHLKRPFTSVKSRKEVLGVSFYKCGERHHTARYPDELVIRVQEWRDNFNLTFREIDRRLRAPRDTSRHLYFNRLTADYAIAREYLPR</sequence>
<protein>
    <submittedName>
        <fullName evidence="1">AsnC family protein</fullName>
    </submittedName>
</protein>
<evidence type="ECO:0000313" key="1">
    <source>
        <dbReference type="EMBL" id="EDI0272517.1"/>
    </source>
</evidence>
<name>A0A636GAM2_SALET</name>
<dbReference type="AlphaFoldDB" id="A0A636GAM2"/>
<proteinExistence type="predicted"/>